<dbReference type="InterPro" id="IPR058601">
    <property type="entry name" value="Phage_phiTE_015-like"/>
</dbReference>
<evidence type="ECO:0008006" key="3">
    <source>
        <dbReference type="Google" id="ProtNLM"/>
    </source>
</evidence>
<gene>
    <name evidence="1" type="ORF">AO287_21575</name>
</gene>
<organism evidence="1 2">
    <name type="scientific">Pseudomonas savastanoi</name>
    <name type="common">Pseudomonas syringae pv. savastanoi</name>
    <dbReference type="NCBI Taxonomy" id="29438"/>
    <lineage>
        <taxon>Bacteria</taxon>
        <taxon>Pseudomonadati</taxon>
        <taxon>Pseudomonadota</taxon>
        <taxon>Gammaproteobacteria</taxon>
        <taxon>Pseudomonadales</taxon>
        <taxon>Pseudomonadaceae</taxon>
        <taxon>Pseudomonas</taxon>
    </lineage>
</organism>
<dbReference type="Proteomes" id="UP000054513">
    <property type="component" value="Unassembled WGS sequence"/>
</dbReference>
<dbReference type="AlphaFoldDB" id="A0AAW3LYR5"/>
<comment type="caution">
    <text evidence="1">The sequence shown here is derived from an EMBL/GenBank/DDBJ whole genome shotgun (WGS) entry which is preliminary data.</text>
</comment>
<evidence type="ECO:0000313" key="2">
    <source>
        <dbReference type="Proteomes" id="UP000054513"/>
    </source>
</evidence>
<dbReference type="EMBL" id="LKCI01000031">
    <property type="protein sequence ID" value="KTC59085.1"/>
    <property type="molecule type" value="Genomic_DNA"/>
</dbReference>
<evidence type="ECO:0000313" key="1">
    <source>
        <dbReference type="EMBL" id="KTC59085.1"/>
    </source>
</evidence>
<name>A0AAW3LYR5_PSESS</name>
<accession>A0AAW3LYR5</accession>
<dbReference type="Pfam" id="PF26207">
    <property type="entry name" value="Phage_phiTE_015"/>
    <property type="match status" value="1"/>
</dbReference>
<reference evidence="1 2" key="1">
    <citation type="submission" date="2015-09" db="EMBL/GenBank/DDBJ databases">
        <title>Genome sequence of ICMP 19499.</title>
        <authorList>
            <person name="Visnovsky S.B."/>
            <person name="Lu A."/>
            <person name="Panda P."/>
            <person name="Pitman A.R."/>
        </authorList>
    </citation>
    <scope>NUCLEOTIDE SEQUENCE [LARGE SCALE GENOMIC DNA]</scope>
    <source>
        <strain evidence="1 2">ICMP 19499</strain>
    </source>
</reference>
<dbReference type="RefSeq" id="WP_058401765.1">
    <property type="nucleotide sequence ID" value="NZ_LKCI01000031.1"/>
</dbReference>
<protein>
    <recommendedName>
        <fullName evidence="3">Phage protein</fullName>
    </recommendedName>
</protein>
<proteinExistence type="predicted"/>
<sequence>MSNDKIHEEFEAWAIARFINSATMKPLQRSADEPDGYHYPVLNTAWEAWKASREALVIELPQQSGANLDWNQAIRYCHQAIEDAGVKVSQ</sequence>